<gene>
    <name evidence="1" type="ORF">GCM10007989_09880</name>
</gene>
<evidence type="ECO:0000313" key="1">
    <source>
        <dbReference type="EMBL" id="GHA16768.1"/>
    </source>
</evidence>
<reference evidence="1" key="1">
    <citation type="journal article" date="2014" name="Int. J. Syst. Evol. Microbiol.">
        <title>Complete genome sequence of Corynebacterium casei LMG S-19264T (=DSM 44701T), isolated from a smear-ripened cheese.</title>
        <authorList>
            <consortium name="US DOE Joint Genome Institute (JGI-PGF)"/>
            <person name="Walter F."/>
            <person name="Albersmeier A."/>
            <person name="Kalinowski J."/>
            <person name="Ruckert C."/>
        </authorList>
    </citation>
    <scope>NUCLEOTIDE SEQUENCE</scope>
    <source>
        <strain evidence="1">KCTC 32437</strain>
    </source>
</reference>
<evidence type="ECO:0000313" key="2">
    <source>
        <dbReference type="Proteomes" id="UP000646579"/>
    </source>
</evidence>
<protein>
    <submittedName>
        <fullName evidence="1">Uncharacterized protein</fullName>
    </submittedName>
</protein>
<proteinExistence type="predicted"/>
<accession>A0A918RYY8</accession>
<dbReference type="EMBL" id="BMZE01000001">
    <property type="protein sequence ID" value="GHA16768.1"/>
    <property type="molecule type" value="Genomic_DNA"/>
</dbReference>
<organism evidence="1 2">
    <name type="scientific">Devosia pacifica</name>
    <dbReference type="NCBI Taxonomy" id="1335967"/>
    <lineage>
        <taxon>Bacteria</taxon>
        <taxon>Pseudomonadati</taxon>
        <taxon>Pseudomonadota</taxon>
        <taxon>Alphaproteobacteria</taxon>
        <taxon>Hyphomicrobiales</taxon>
        <taxon>Devosiaceae</taxon>
        <taxon>Devosia</taxon>
    </lineage>
</organism>
<comment type="caution">
    <text evidence="1">The sequence shown here is derived from an EMBL/GenBank/DDBJ whole genome shotgun (WGS) entry which is preliminary data.</text>
</comment>
<dbReference type="Proteomes" id="UP000646579">
    <property type="component" value="Unassembled WGS sequence"/>
</dbReference>
<name>A0A918RYY8_9HYPH</name>
<keyword evidence="2" id="KW-1185">Reference proteome</keyword>
<reference evidence="1" key="2">
    <citation type="submission" date="2020-09" db="EMBL/GenBank/DDBJ databases">
        <authorList>
            <person name="Sun Q."/>
            <person name="Kim S."/>
        </authorList>
    </citation>
    <scope>NUCLEOTIDE SEQUENCE</scope>
    <source>
        <strain evidence="1">KCTC 32437</strain>
    </source>
</reference>
<sequence>MALLNTDVPQAFGIGVFIQGDAAPAAQRLMEGTAVGLCLGATWAHGSTVCVWSLTSSPALRGSKEVFMSNSKDSYTGKWLHSGDRKGKAFSHEHAEYDHDESPGASGVTRMRHAVVEQEGQQVGVWVPADWTDEQVEEAMATDW</sequence>
<dbReference type="AlphaFoldDB" id="A0A918RYY8"/>